<evidence type="ECO:0000313" key="2">
    <source>
        <dbReference type="Proteomes" id="UP000822688"/>
    </source>
</evidence>
<keyword evidence="2" id="KW-1185">Reference proteome</keyword>
<dbReference type="EMBL" id="CM026423">
    <property type="protein sequence ID" value="KAG0584108.1"/>
    <property type="molecule type" value="Genomic_DNA"/>
</dbReference>
<sequence>MPSPSSRILSLRISSRVLQYQMMASLVISSSILHQIRPSWCRWTRLHKKIPAVKSPMLVESKSRNVTFPSRVVPMNGMDWATKREYKGHSKRFWWFEGDLHGESRVRNWPRPKHTHPPLNLLIHS</sequence>
<accession>A0A8T0INF7</accession>
<dbReference type="AlphaFoldDB" id="A0A8T0INF7"/>
<organism evidence="1 2">
    <name type="scientific">Ceratodon purpureus</name>
    <name type="common">Fire moss</name>
    <name type="synonym">Dicranum purpureum</name>
    <dbReference type="NCBI Taxonomy" id="3225"/>
    <lineage>
        <taxon>Eukaryota</taxon>
        <taxon>Viridiplantae</taxon>
        <taxon>Streptophyta</taxon>
        <taxon>Embryophyta</taxon>
        <taxon>Bryophyta</taxon>
        <taxon>Bryophytina</taxon>
        <taxon>Bryopsida</taxon>
        <taxon>Dicranidae</taxon>
        <taxon>Pseudoditrichales</taxon>
        <taxon>Ditrichaceae</taxon>
        <taxon>Ceratodon</taxon>
    </lineage>
</organism>
<evidence type="ECO:0000313" key="1">
    <source>
        <dbReference type="EMBL" id="KAG0584108.1"/>
    </source>
</evidence>
<gene>
    <name evidence="1" type="ORF">KC19_3G185500</name>
</gene>
<reference evidence="1" key="1">
    <citation type="submission" date="2020-06" db="EMBL/GenBank/DDBJ databases">
        <title>WGS assembly of Ceratodon purpureus strain R40.</title>
        <authorList>
            <person name="Carey S.B."/>
            <person name="Jenkins J."/>
            <person name="Shu S."/>
            <person name="Lovell J.T."/>
            <person name="Sreedasyam A."/>
            <person name="Maumus F."/>
            <person name="Tiley G.P."/>
            <person name="Fernandez-Pozo N."/>
            <person name="Barry K."/>
            <person name="Chen C."/>
            <person name="Wang M."/>
            <person name="Lipzen A."/>
            <person name="Daum C."/>
            <person name="Saski C.A."/>
            <person name="Payton A.C."/>
            <person name="Mcbreen J.C."/>
            <person name="Conrad R.E."/>
            <person name="Kollar L.M."/>
            <person name="Olsson S."/>
            <person name="Huttunen S."/>
            <person name="Landis J.B."/>
            <person name="Wickett N.J."/>
            <person name="Johnson M.G."/>
            <person name="Rensing S.A."/>
            <person name="Grimwood J."/>
            <person name="Schmutz J."/>
            <person name="Mcdaniel S.F."/>
        </authorList>
    </citation>
    <scope>NUCLEOTIDE SEQUENCE</scope>
    <source>
        <strain evidence="1">R40</strain>
    </source>
</reference>
<comment type="caution">
    <text evidence="1">The sequence shown here is derived from an EMBL/GenBank/DDBJ whole genome shotgun (WGS) entry which is preliminary data.</text>
</comment>
<protein>
    <submittedName>
        <fullName evidence="1">Uncharacterized protein</fullName>
    </submittedName>
</protein>
<proteinExistence type="predicted"/>
<dbReference type="Proteomes" id="UP000822688">
    <property type="component" value="Chromosome 3"/>
</dbReference>
<name>A0A8T0INF7_CERPU</name>